<evidence type="ECO:0000259" key="1">
    <source>
        <dbReference type="PROSITE" id="PS51725"/>
    </source>
</evidence>
<dbReference type="AlphaFoldDB" id="A0A318XG98"/>
<dbReference type="Gene3D" id="3.30.70.100">
    <property type="match status" value="1"/>
</dbReference>
<name>A0A318XG98_9FIRM</name>
<dbReference type="OrthoDB" id="9812754at2"/>
<keyword evidence="2" id="KW-0503">Monooxygenase</keyword>
<organism evidence="2 3">
    <name type="scientific">Ruminiclostridium sufflavum DSM 19573</name>
    <dbReference type="NCBI Taxonomy" id="1121337"/>
    <lineage>
        <taxon>Bacteria</taxon>
        <taxon>Bacillati</taxon>
        <taxon>Bacillota</taxon>
        <taxon>Clostridia</taxon>
        <taxon>Eubacteriales</taxon>
        <taxon>Oscillospiraceae</taxon>
        <taxon>Ruminiclostridium</taxon>
    </lineage>
</organism>
<dbReference type="GO" id="GO:0004497">
    <property type="term" value="F:monooxygenase activity"/>
    <property type="evidence" value="ECO:0007669"/>
    <property type="project" value="UniProtKB-KW"/>
</dbReference>
<accession>A0A318XG98</accession>
<protein>
    <submittedName>
        <fullName evidence="2">Quinol monooxygenase YgiN</fullName>
    </submittedName>
</protein>
<dbReference type="Pfam" id="PF03992">
    <property type="entry name" value="ABM"/>
    <property type="match status" value="1"/>
</dbReference>
<sequence>MFRVHVFIEVKESDVEAFKAASIDNAFNSRKEIGVKGFDVIQEQDCPTHFVLEETYVSLEAQQSHRETEHFKKWKSTITSMLAHEYTFKKFNVIEKEA</sequence>
<dbReference type="PROSITE" id="PS51725">
    <property type="entry name" value="ABM"/>
    <property type="match status" value="1"/>
</dbReference>
<keyword evidence="2" id="KW-0560">Oxidoreductase</keyword>
<dbReference type="InterPro" id="IPR050744">
    <property type="entry name" value="AI-2_Isomerase_LsrG"/>
</dbReference>
<dbReference type="Proteomes" id="UP000248132">
    <property type="component" value="Unassembled WGS sequence"/>
</dbReference>
<comment type="caution">
    <text evidence="2">The sequence shown here is derived from an EMBL/GenBank/DDBJ whole genome shotgun (WGS) entry which is preliminary data.</text>
</comment>
<dbReference type="EMBL" id="QKMR01000027">
    <property type="protein sequence ID" value="PYG84957.1"/>
    <property type="molecule type" value="Genomic_DNA"/>
</dbReference>
<dbReference type="RefSeq" id="WP_110463373.1">
    <property type="nucleotide sequence ID" value="NZ_QKMR01000027.1"/>
</dbReference>
<dbReference type="PANTHER" id="PTHR33336:SF1">
    <property type="entry name" value="(4S)-4-HYDROXY-5-PHOSPHONOOXYPENTANE-2,3-DIONE ISOMERASE"/>
    <property type="match status" value="1"/>
</dbReference>
<dbReference type="InterPro" id="IPR011008">
    <property type="entry name" value="Dimeric_a/b-barrel"/>
</dbReference>
<proteinExistence type="predicted"/>
<evidence type="ECO:0000313" key="2">
    <source>
        <dbReference type="EMBL" id="PYG84957.1"/>
    </source>
</evidence>
<dbReference type="InterPro" id="IPR007138">
    <property type="entry name" value="ABM_dom"/>
</dbReference>
<feature type="domain" description="ABM" evidence="1">
    <location>
        <begin position="2"/>
        <end position="91"/>
    </location>
</feature>
<keyword evidence="3" id="KW-1185">Reference proteome</keyword>
<dbReference type="SUPFAM" id="SSF54909">
    <property type="entry name" value="Dimeric alpha+beta barrel"/>
    <property type="match status" value="1"/>
</dbReference>
<reference evidence="2 3" key="1">
    <citation type="submission" date="2018-06" db="EMBL/GenBank/DDBJ databases">
        <title>Genomic Encyclopedia of Type Strains, Phase I: the one thousand microbial genomes (KMG-I) project.</title>
        <authorList>
            <person name="Kyrpides N."/>
        </authorList>
    </citation>
    <scope>NUCLEOTIDE SEQUENCE [LARGE SCALE GENOMIC DNA]</scope>
    <source>
        <strain evidence="2 3">DSM 19573</strain>
    </source>
</reference>
<gene>
    <name evidence="2" type="ORF">LY28_03415</name>
</gene>
<evidence type="ECO:0000313" key="3">
    <source>
        <dbReference type="Proteomes" id="UP000248132"/>
    </source>
</evidence>
<dbReference type="GO" id="GO:0005829">
    <property type="term" value="C:cytosol"/>
    <property type="evidence" value="ECO:0007669"/>
    <property type="project" value="TreeGrafter"/>
</dbReference>
<dbReference type="PANTHER" id="PTHR33336">
    <property type="entry name" value="QUINOL MONOOXYGENASE YGIN-RELATED"/>
    <property type="match status" value="1"/>
</dbReference>